<evidence type="ECO:0000256" key="2">
    <source>
        <dbReference type="ARBA" id="ARBA00022670"/>
    </source>
</evidence>
<dbReference type="Pfam" id="PF07727">
    <property type="entry name" value="RVT_2"/>
    <property type="match status" value="1"/>
</dbReference>
<keyword evidence="19" id="KW-0863">Zinc-finger</keyword>
<feature type="compositionally biased region" description="Basic and acidic residues" evidence="20">
    <location>
        <begin position="2639"/>
        <end position="2661"/>
    </location>
</feature>
<dbReference type="PROSITE" id="PS50994">
    <property type="entry name" value="INTEGRASE"/>
    <property type="match status" value="3"/>
</dbReference>
<dbReference type="EMBL" id="CP092886">
    <property type="protein sequence ID" value="UYV84503.1"/>
    <property type="molecule type" value="Genomic_DNA"/>
</dbReference>
<feature type="domain" description="CCHC-type" evidence="21">
    <location>
        <begin position="1566"/>
        <end position="1579"/>
    </location>
</feature>
<evidence type="ECO:0000256" key="6">
    <source>
        <dbReference type="ARBA" id="ARBA00022750"/>
    </source>
</evidence>
<evidence type="ECO:0000256" key="1">
    <source>
        <dbReference type="ARBA" id="ARBA00012493"/>
    </source>
</evidence>
<dbReference type="Pfam" id="PF13976">
    <property type="entry name" value="gag_pre-integrs"/>
    <property type="match status" value="1"/>
</dbReference>
<dbReference type="Pfam" id="PF14223">
    <property type="entry name" value="Retrotran_gag_2"/>
    <property type="match status" value="1"/>
</dbReference>
<keyword evidence="10" id="KW-0694">RNA-binding</keyword>
<dbReference type="SUPFAM" id="SSF57756">
    <property type="entry name" value="Retrovirus zinc finger-like domains"/>
    <property type="match status" value="1"/>
</dbReference>
<comment type="function">
    <text evidence="18">Capsid protein (CA) is the structural component of the virus-like particle (VLP), forming the shell that encapsulates the retrotransposons dimeric RNA genome. The particles are assembled from trimer-clustered units and there are holes in the capsid shells that allow for the diffusion of macromolecules. CA also has nucleocapsid-like chaperone activity, promoting primer tRNA(i)-Met annealing to the multipartite primer-binding site (PBS), dimerization of Ty1 RNA and initiation of reverse transcription.</text>
</comment>
<keyword evidence="14" id="KW-0511">Multifunctional enzyme</keyword>
<evidence type="ECO:0000313" key="25">
    <source>
        <dbReference type="Proteomes" id="UP001235939"/>
    </source>
</evidence>
<dbReference type="PROSITE" id="PS50878">
    <property type="entry name" value="RT_POL"/>
    <property type="match status" value="2"/>
</dbReference>
<keyword evidence="8" id="KW-0378">Hydrolase</keyword>
<dbReference type="InterPro" id="IPR013103">
    <property type="entry name" value="RVT_2"/>
</dbReference>
<dbReference type="InterPro" id="IPR012337">
    <property type="entry name" value="RNaseH-like_sf"/>
</dbReference>
<keyword evidence="7" id="KW-0255">Endonuclease</keyword>
<feature type="domain" description="Reverse transcriptase" evidence="22">
    <location>
        <begin position="473"/>
        <end position="651"/>
    </location>
</feature>
<dbReference type="InterPro" id="IPR001584">
    <property type="entry name" value="Integrase_cat-core"/>
</dbReference>
<evidence type="ECO:0000256" key="7">
    <source>
        <dbReference type="ARBA" id="ARBA00022759"/>
    </source>
</evidence>
<feature type="region of interest" description="Disordered" evidence="20">
    <location>
        <begin position="3473"/>
        <end position="3509"/>
    </location>
</feature>
<evidence type="ECO:0000256" key="5">
    <source>
        <dbReference type="ARBA" id="ARBA00022722"/>
    </source>
</evidence>
<evidence type="ECO:0000256" key="19">
    <source>
        <dbReference type="PROSITE-ProRule" id="PRU00047"/>
    </source>
</evidence>
<keyword evidence="12" id="KW-0695">RNA-directed DNA polymerase</keyword>
<keyword evidence="13" id="KW-0238">DNA-binding</keyword>
<dbReference type="PANTHER" id="PTHR37984:SF5">
    <property type="entry name" value="PROTEIN NYNRIN-LIKE"/>
    <property type="match status" value="1"/>
</dbReference>
<evidence type="ECO:0000256" key="8">
    <source>
        <dbReference type="ARBA" id="ARBA00022801"/>
    </source>
</evidence>
<dbReference type="SUPFAM" id="SSF53098">
    <property type="entry name" value="Ribonuclease H-like"/>
    <property type="match status" value="3"/>
</dbReference>
<feature type="region of interest" description="Disordered" evidence="20">
    <location>
        <begin position="2618"/>
        <end position="2679"/>
    </location>
</feature>
<name>A0ABY6LTT7_9ARAC</name>
<dbReference type="SMART" id="SM00343">
    <property type="entry name" value="ZnF_C2HC"/>
    <property type="match status" value="6"/>
</dbReference>
<sequence>MANNLTSPLPLNLNATDLYSEYKHWMNSYLIYELASGVSTKKDDVKRATLLHCLGPQVQRIFFNLPEEKDTYEKAKEALTKYFTPQKNIVSERFKFRQRKQNTDENIDSYVIALRELVKSCEFGNLEEDMIRDQIIEKCYNRQLKEKLLQQDNLNLQRTIEISRMFETAKEEFRVLTNEDMTSINRVNYKNNFQAANESTVKGQKAHNVYHQKGSTSKVSAPNLEECYRCGLTTHPPYKCGARNMKCTFCNKMGHLNRVCRNKNKYKNIEGKKRNIQNISENNEDSDEYTFFLGSDNKENIYIDGKEITMTIDTGSDTTFIGLENLKNIFPKSQMPTLNGTERKFYAYGQTSPLPCCGYFFADVSWGERSIKEQIFVIEGKAEPLLGKKASFELEIIKRGTKIRNIQQEVIPKDIYNLIQENMNLFQGQGNVKGYSQKITLKENVTPVAQRCRHFPYKMVEAINQELDKMIEDGIIEEVHEASEWISNIVAVPKKGTEEIRLCVDLREVNKAIVRERYPIPTVDNILQALQGAKVFAKLDAKKGFWQIELDENSRPLTTFITPRGCYRFCKIPFGLCSAPEAFQKAMNSILSHLEGVLCYIDDVIVYAQSIEQLDQRLKKVFERFQQVGLKLNKSKCKFALNELEILGHIVSKDGIRPDPKKIESVLSFSKPENVDSLKSFLGTCGFLRKFIPDFSKLAEPLNNLTRKDIKWKWSKKEEDSFRKLKEALTKNPCLAYFDMNAPTEVIADASPVGLGAVLLQRQNDGSKKPVAYASRSLTNVERRYSQIEKEALGCVWAVEHFNDYLWGNKFVLKTDHKPLIYMLNPKKATVLPPRIERLSWRLQPYDYEIEYLKGKQNIADIFSRKPLTNISCENIVDDYVEKVLSIFSEEMKAISLNDIKKQSEADPFFKFLTKIIQTGNWPYQIDDDELKILHKFKEELSVYDNLILKGKRIVIPTDLRRNILDLAHETHQGIARTKQILREKYYWPNMDKDIERRIKNCYICEVNQPLRHDQPLTTIPIPPRPWYKVGVDLVGPIDSKYILTLIDYYSSFPEAIIINDISSKTIISKLKEIFARYGFPIEIVSDNGLQFVSKDTEQFFMKSGIKHIRVSPYYPKSNGKIERFHRYLKKQLISVKLQGKDWKEELQCVLMAYRSTPHPSTGKTPALLLFSREIRNKLNDINDNDSLMDKEVMEHNQAYKERMKKYADSKNKALPHDFKKGNIVYVANTEMKSKLTPNYDNQRFIILETISPNSFKLVNTETGSFIIRNAKHLRHANVLQDFNKGIDLNTTLIKTPEIRMELPSTSRYLPEQEATLEDIVPEEQIAISDMDCLYPNESPNENENKTVITRSGRQIHVNNEETETFETFYERLEQFLILEEAGDEKKKAYLLTLMGSKTYSVLKNLCSPILPKDKTFDNLIDILKRHFSPKRSIVVERFIFFKRMQLKEESILDYLVEIKRLASSCNFGNFLEDSLRDKMVCGLYNAKIQNRILSEGDIYLAKVIEIALSMEAAEKNTKLFHLEQGEDCVYKLRMERKVESNFQNGKCKHCGKQHKELCRFKEAICFKCNKKGHIASICWSSRRNLRQHQNQPGNIHQIGDQEEEEEYVQKIISVTIPEYKINFASSDPPYLMELKVEGNFIKFEMDTGSGLTLISEKDFKNSLQHLKLEKASIIVRTYDGTVVPILGKINVKVECQDITYKLRALVVKGEKRALMGREWINRLKLGCFAVKHMPVEITIEEILKENQALFVETTEPIKGFTFSVNMCDVNPIFHKARPVPFAIRPAVTEALDKMVAKGYLCEVASSKWATPVVVVPKKNKEIRICCDFKVTLNKYLDTAAYPLPTQQDLFSTLAKGKYFSKLDLRNAYLQLEVDPGTRPLLTINTHKGLFRFKRMPFGLANAPSYFQSVMDRVLSGIGGVICYIDDVLIATASIEEHLALLKTIFARLAKYNIKLKKEKCLFLQKEIEYLGHLVTEEGIRPLDHKVQAIQKAKTPTNISELRSFLGLVNFYGKFIPNLPELLKPLHELLHKKRPWVWTKECGEAIDKCKNSITSERVLVPYDATLPLCLATDASQIGVGAVLSHIIEGQERPIMFASRTLSVAEQNYSQIEKEALAIIYGVTKFHQFIYGRKFILITDHKPLVTILGSGSGIPTLSTSRLQRWALILSAYTYDIKFRRTQDHGNADLLSRFPVGCEEIPRLNNVYALSYVEELPITAEEIATETEKDEVLSLAKFYTQQGWPEKVADHLRPYFQRKLELTVDGECLVWGMRVVIPPSLRIKMLNCLHETHSGMNKIKAVARSHFWWPNLDTQIEFLVNKCRSCQQSQDGPNKGKWQPWKWSTRPWQRIHIDFANKENINLLIVVDSHSKWIEAIPMRETTTRKTIEQLRRLFSSYGLPEELVSDNGPQFTGSEMKGFLEGNVIKQTLIPAYHPQSNGLAERAVRTIKTALDKNKRKIGDTIQDTLSKVLLAYRSTPHVTTGKTPSELFIGRALRTRVSLIHPSLASRVRDQQARQMKYDRRTHLEEFQIDDLVWCKNFRGGDKWIPGKIVGKKGTRVYTILIHGQVKAYHRDQIRKRWRNGEEDESGDGEHQPEHSRGAGPSAIISEVVRDRGYMESLSPGLTSQRSDQDSEVQSDTDDGKSLEPLRSLDPEALKEEGPVLRRNPPRARRPPSSLNCSNRSFSQAITLRVVRRDQAQKTKMAEYNVLSQTKIEPLTGNNYQIWALKIGAVLRGRKLFKCVISDPEPDMEDKSSWEIWSDKNDEAFGIIITTLTNEQAGMFIGETNAKKVWDSLRKTYTGNLEDKIIDIGLELKNIRMKDNETVDEYITRAKNIAARSSSLGHQFTSRELSFHIVRGIHPRYENIAIVLRSKREATIEEIQQTLREEESRRNMRLNQSVENGHEQAYRIKDRKVQKSQPKRCFVCNKKGHLANDCWFRDKQKQGYQKKWNPGYRNHKYSREHSNNLVDTMKSGINEQAFETYVKEFEDSADERNDRQIWCIDSGCTAHLTPNLTLMENVVDYESEINLAEKGKTTQAIAKGDMRLTTCTSEGQENIRIKDILHVPSLRNNFLSVYELVNKGNSVIFNKDGAKIYNEGNDLVAEAYIKDRMFMMETKQRNVPIAKNENVMVINTHLSNKNSNISLWHKRLNHINEEYMKKMIQGHIVRGLDLKFERLPECEACIMGKLVQKPYNITENYTVKPLQLIHMDLCGPMPCQSLGGSKYFLVIVDDYSRRIFVYFLRSKDETFERFEEFKARAENELSLRIKDVRTDNGTEFCNSRFEGLFKRSGIHHQLTTTYSPQSNGVAERVNRTLIDTARTLLIDSKLPMMFWAEAIATATYIKNCTPHRFIKQNTPMQRWNGRKPSVKHIRIFGCLTHWLESKPRRNKFSPKGRKGIFIGYSIKRKAYRIYDIMTKRIHEVRSVKFSEDKRGIDYANDIQEDTNCDNLTYKGNCEEIVAEDFLILKEDNPVTESKMKSQEDTSVKLGGDCENDSSQTEPIQERCVKGGRKKGETKSILEERHKARLEEQERKLIEEGVRRSQRIKDRNNANLIMEIDHYIPENFKEAMDSGERNEWHKAMEEELSEIEKHKVWTLVPRENGMKVINSKWVYSTKKTPSDGIYKRKARLVAVGCNQRYGVDYKESFSPVLKKESLRTIVALATQQNLTIKTYDVKTAYLYGELKETVYMRQPDGFIQKGEENKVCKLEKSLYGLPQSGKCWNKKINEILYQLGMIRTKCDPCVYKLQRGEEYAILGLYVDDLIIAGTSKEINDNLASEIEKYVTLTEKKDSEPFIGIEIKREEDGFYLSQTHYIDAILHRFGLEECNSVQTPGDQNQNLDEYLDSKPVDKTVYQEMIGSLMYLSTGTRPDISFNVSNLSQYSNDPREIHLTGVKRIYRYLKGTRDNMLAYKSKDNNITISTDASWCTTRDAKSYSGYTVKLGNNLINWRSRKQNLVALSTCEAELISICEGISEVLWLKGLLEELCENVTFPITLKSDSQAAINWIQSDKITSRTKHINRKNTITRTTNEIKSGLSLEEVDIIFIRAKFERLTILSERLILIDDKIKEILLDDPRSTEAQINDEMEQCETYSLQIGIVAQKVKEYESKLAAPCDDKMSQSSTSDVKRQIKLPKFELKKYTGELEEWLSWWSHFEKIHLDESLSDVDKFEYLIQSMVVGSKAHRLVTSFPLTQKNYNKVIGDLKDRFGDRDMLTELYVRKLLKLVIASARSEKRTLAQLYDDLVAHLHSLGSLGVDTKSGGGAFLYPLVESSLPLELIKIWQRSRTQYIEAGIEPCGAKAFDKLEGLIEFLKQEVKNAERIPFVAEGFEPSLPPKQGKRENNPPKIHTASALFVGKTNVPCLFCDKDNHLSQNCFKAAKMLESDRLKRVQDAKVCFKCLRKNHLKKDCRSFVRCKRCQGPHFEIMCRGTSHSQENLNWRSDNRSHNSLAEQNEGISEPVTAMANQVCTNNISLMTLIVKLKGPKRSKMVRVLLDSGSQKSYIRRSLAKELDLPKVGEVKLNTFLFGGQTTGEKAHSIFYFQLDNVDEGKAFKMEALEETIICGNISPVETGPRQWELDKKGITLTKVDNNKTEIDILIGGDYYGQLLTGKIEQLAGGLTAIQTVLGWTLKGNTSSERPETSAQMVITLLTTQQRVASLWELETIGIRDPTEVISEKEKNVLMQEKFREKICRGHDGRYIVSLPWKEGIGTIPNNLEIAKRRLEAMTQKLTQKGQFVPYDEFFRSWFRENLIEEVDGEDIRPIGHYLPHRPIYKVQSETTPIRPVYDASCKASKRSLSLNECLETGANLVELLPEILIRFKEKKIGAIADIRKAFQTLGTDEKERFHKEYLAMLVQKRNETEGRRFLPGEVVLIGRDDQKRIFWPLGRILERYPGKDGRERVARVRTATGEF</sequence>
<dbReference type="Pfam" id="PF17919">
    <property type="entry name" value="RT_RNaseH_2"/>
    <property type="match status" value="1"/>
</dbReference>
<dbReference type="InterPro" id="IPR043128">
    <property type="entry name" value="Rev_trsase/Diguanyl_cyclase"/>
</dbReference>
<feature type="domain" description="Integrase catalytic" evidence="23">
    <location>
        <begin position="2341"/>
        <end position="2493"/>
    </location>
</feature>
<evidence type="ECO:0000256" key="12">
    <source>
        <dbReference type="ARBA" id="ARBA00022918"/>
    </source>
</evidence>
<keyword evidence="19" id="KW-0862">Zinc</keyword>
<evidence type="ECO:0000256" key="9">
    <source>
        <dbReference type="ARBA" id="ARBA00022842"/>
    </source>
</evidence>
<evidence type="ECO:0000256" key="10">
    <source>
        <dbReference type="ARBA" id="ARBA00022884"/>
    </source>
</evidence>
<dbReference type="Pfam" id="PF17921">
    <property type="entry name" value="Integrase_H2C2"/>
    <property type="match status" value="2"/>
</dbReference>
<dbReference type="PROSITE" id="PS50158">
    <property type="entry name" value="ZF_CCHC"/>
    <property type="match status" value="3"/>
</dbReference>
<feature type="domain" description="CCHC-type" evidence="21">
    <location>
        <begin position="4393"/>
        <end position="4408"/>
    </location>
</feature>
<dbReference type="SUPFAM" id="SSF50630">
    <property type="entry name" value="Acid proteases"/>
    <property type="match status" value="1"/>
</dbReference>
<evidence type="ECO:0000313" key="24">
    <source>
        <dbReference type="EMBL" id="UYV84503.1"/>
    </source>
</evidence>
<keyword evidence="11" id="KW-0229">DNA integration</keyword>
<dbReference type="PROSITE" id="PS00141">
    <property type="entry name" value="ASP_PROTEASE"/>
    <property type="match status" value="2"/>
</dbReference>
<evidence type="ECO:0000256" key="18">
    <source>
        <dbReference type="ARBA" id="ARBA00057243"/>
    </source>
</evidence>
<keyword evidence="6" id="KW-0064">Aspartyl protease</keyword>
<keyword evidence="25" id="KW-1185">Reference proteome</keyword>
<feature type="domain" description="Reverse transcriptase" evidence="22">
    <location>
        <begin position="1797"/>
        <end position="1975"/>
    </location>
</feature>
<feature type="domain" description="Integrase catalytic" evidence="23">
    <location>
        <begin position="1022"/>
        <end position="1174"/>
    </location>
</feature>
<dbReference type="Pfam" id="PF03564">
    <property type="entry name" value="DUF1759"/>
    <property type="match status" value="1"/>
</dbReference>
<dbReference type="Pfam" id="PF17917">
    <property type="entry name" value="RT_RNaseH"/>
    <property type="match status" value="1"/>
</dbReference>
<dbReference type="Pfam" id="PF00078">
    <property type="entry name" value="RVT_1"/>
    <property type="match status" value="2"/>
</dbReference>
<dbReference type="Gene3D" id="3.30.70.270">
    <property type="match status" value="4"/>
</dbReference>
<dbReference type="InterPro" id="IPR025724">
    <property type="entry name" value="GAG-pre-integrase_dom"/>
</dbReference>
<dbReference type="InterPro" id="IPR021109">
    <property type="entry name" value="Peptidase_aspartic_dom_sf"/>
</dbReference>
<feature type="domain" description="Integrase catalytic" evidence="23">
    <location>
        <begin position="3198"/>
        <end position="3364"/>
    </location>
</feature>
<dbReference type="InterPro" id="IPR041577">
    <property type="entry name" value="RT_RNaseH_2"/>
</dbReference>
<evidence type="ECO:0000256" key="4">
    <source>
        <dbReference type="ARBA" id="ARBA00022695"/>
    </source>
</evidence>
<dbReference type="InterPro" id="IPR043502">
    <property type="entry name" value="DNA/RNA_pol_sf"/>
</dbReference>
<feature type="compositionally biased region" description="Basic and acidic residues" evidence="20">
    <location>
        <begin position="2589"/>
        <end position="2598"/>
    </location>
</feature>
<dbReference type="CDD" id="cd09272">
    <property type="entry name" value="RNase_HI_RT_Ty1"/>
    <property type="match status" value="1"/>
</dbReference>
<gene>
    <name evidence="24" type="ORF">LAZ67_X002402</name>
</gene>
<dbReference type="Pfam" id="PF25597">
    <property type="entry name" value="SH3_retrovirus"/>
    <property type="match status" value="1"/>
</dbReference>
<dbReference type="InterPro" id="IPR036397">
    <property type="entry name" value="RNaseH_sf"/>
</dbReference>
<keyword evidence="5" id="KW-0540">Nuclease</keyword>
<dbReference type="Gene3D" id="2.40.70.10">
    <property type="entry name" value="Acid Proteases"/>
    <property type="match status" value="1"/>
</dbReference>
<dbReference type="InterPro" id="IPR001969">
    <property type="entry name" value="Aspartic_peptidase_AS"/>
</dbReference>
<reference evidence="24 25" key="1">
    <citation type="submission" date="2022-03" db="EMBL/GenBank/DDBJ databases">
        <title>A chromosomal length assembly of Cordylochernes scorpioides.</title>
        <authorList>
            <person name="Zeh D."/>
            <person name="Zeh J."/>
        </authorList>
    </citation>
    <scope>NUCLEOTIDE SEQUENCE [LARGE SCALE GENOMIC DNA]</scope>
    <source>
        <strain evidence="24">IN4F17</strain>
        <tissue evidence="24">Whole Body</tissue>
    </source>
</reference>
<dbReference type="InterPro" id="IPR000477">
    <property type="entry name" value="RT_dom"/>
</dbReference>
<feature type="compositionally biased region" description="Basic and acidic residues" evidence="20">
    <location>
        <begin position="3500"/>
        <end position="3509"/>
    </location>
</feature>
<protein>
    <recommendedName>
        <fullName evidence="1">RNA-directed DNA polymerase</fullName>
        <ecNumber evidence="1">2.7.7.49</ecNumber>
    </recommendedName>
    <alternativeName>
        <fullName evidence="15">Gag-Pol-p199</fullName>
    </alternativeName>
    <alternativeName>
        <fullName evidence="16">TY1A-TY1B</fullName>
    </alternativeName>
    <alternativeName>
        <fullName evidence="17">p190</fullName>
    </alternativeName>
</protein>
<dbReference type="InterPro" id="IPR054722">
    <property type="entry name" value="PolX-like_BBD"/>
</dbReference>
<dbReference type="SUPFAM" id="SSF56672">
    <property type="entry name" value="DNA/RNA polymerases"/>
    <property type="match status" value="3"/>
</dbReference>
<dbReference type="EC" id="2.7.7.49" evidence="1"/>
<dbReference type="InterPro" id="IPR050951">
    <property type="entry name" value="Retrovirus_Pol_polyprotein"/>
</dbReference>
<evidence type="ECO:0000256" key="20">
    <source>
        <dbReference type="SAM" id="MobiDB-lite"/>
    </source>
</evidence>
<evidence type="ECO:0000256" key="3">
    <source>
        <dbReference type="ARBA" id="ARBA00022679"/>
    </source>
</evidence>
<dbReference type="Gene3D" id="3.10.10.10">
    <property type="entry name" value="HIV Type 1 Reverse Transcriptase, subunit A, domain 1"/>
    <property type="match status" value="2"/>
</dbReference>
<dbReference type="Pfam" id="PF00665">
    <property type="entry name" value="rve"/>
    <property type="match status" value="3"/>
</dbReference>
<evidence type="ECO:0000256" key="14">
    <source>
        <dbReference type="ARBA" id="ARBA00023268"/>
    </source>
</evidence>
<dbReference type="InterPro" id="IPR057670">
    <property type="entry name" value="SH3_retrovirus"/>
</dbReference>
<feature type="domain" description="CCHC-type" evidence="21">
    <location>
        <begin position="2921"/>
        <end position="2935"/>
    </location>
</feature>
<dbReference type="Gene3D" id="3.30.420.10">
    <property type="entry name" value="Ribonuclease H-like superfamily/Ribonuclease H"/>
    <property type="match status" value="3"/>
</dbReference>
<dbReference type="Proteomes" id="UP001235939">
    <property type="component" value="Chromosome X"/>
</dbReference>
<feature type="compositionally biased region" description="Basic and acidic residues" evidence="20">
    <location>
        <begin position="3473"/>
        <end position="3483"/>
    </location>
</feature>
<dbReference type="InterPro" id="IPR040676">
    <property type="entry name" value="DUF5641"/>
</dbReference>
<keyword evidence="19" id="KW-0479">Metal-binding</keyword>
<dbReference type="InterPro" id="IPR041373">
    <property type="entry name" value="RT_RNaseH"/>
</dbReference>
<dbReference type="InterPro" id="IPR005312">
    <property type="entry name" value="DUF1759"/>
</dbReference>
<dbReference type="Gene3D" id="1.10.340.70">
    <property type="match status" value="2"/>
</dbReference>
<evidence type="ECO:0000259" key="22">
    <source>
        <dbReference type="PROSITE" id="PS50878"/>
    </source>
</evidence>
<keyword evidence="4" id="KW-0548">Nucleotidyltransferase</keyword>
<dbReference type="InterPro" id="IPR001878">
    <property type="entry name" value="Znf_CCHC"/>
</dbReference>
<evidence type="ECO:0000256" key="17">
    <source>
        <dbReference type="ARBA" id="ARBA00033113"/>
    </source>
</evidence>
<evidence type="ECO:0000256" key="16">
    <source>
        <dbReference type="ARBA" id="ARBA00032154"/>
    </source>
</evidence>
<dbReference type="Pfam" id="PF18701">
    <property type="entry name" value="DUF5641"/>
    <property type="match status" value="1"/>
</dbReference>
<feature type="non-terminal residue" evidence="24">
    <location>
        <position position="1"/>
    </location>
</feature>
<accession>A0ABY6LTT7</accession>
<evidence type="ECO:0000256" key="13">
    <source>
        <dbReference type="ARBA" id="ARBA00023125"/>
    </source>
</evidence>
<evidence type="ECO:0000259" key="23">
    <source>
        <dbReference type="PROSITE" id="PS50994"/>
    </source>
</evidence>
<dbReference type="InterPro" id="IPR036875">
    <property type="entry name" value="Znf_CCHC_sf"/>
</dbReference>
<dbReference type="Gene3D" id="4.10.60.10">
    <property type="entry name" value="Zinc finger, CCHC-type"/>
    <property type="match status" value="2"/>
</dbReference>
<dbReference type="Pfam" id="PF22936">
    <property type="entry name" value="Pol_BBD"/>
    <property type="match status" value="1"/>
</dbReference>
<evidence type="ECO:0000256" key="15">
    <source>
        <dbReference type="ARBA" id="ARBA00030524"/>
    </source>
</evidence>
<evidence type="ECO:0000256" key="11">
    <source>
        <dbReference type="ARBA" id="ARBA00022908"/>
    </source>
</evidence>
<keyword evidence="3" id="KW-0808">Transferase</keyword>
<proteinExistence type="predicted"/>
<dbReference type="PANTHER" id="PTHR37984">
    <property type="entry name" value="PROTEIN CBG26694"/>
    <property type="match status" value="1"/>
</dbReference>
<dbReference type="CDD" id="cd01647">
    <property type="entry name" value="RT_LTR"/>
    <property type="match status" value="2"/>
</dbReference>
<dbReference type="InterPro" id="IPR041588">
    <property type="entry name" value="Integrase_H2C2"/>
</dbReference>
<dbReference type="Gene3D" id="3.10.20.370">
    <property type="match status" value="1"/>
</dbReference>
<keyword evidence="2" id="KW-0645">Protease</keyword>
<keyword evidence="9" id="KW-0460">Magnesium</keyword>
<dbReference type="CDD" id="cd09274">
    <property type="entry name" value="RNase_HI_RT_Ty3"/>
    <property type="match status" value="2"/>
</dbReference>
<evidence type="ECO:0000259" key="21">
    <source>
        <dbReference type="PROSITE" id="PS50158"/>
    </source>
</evidence>
<organism evidence="24 25">
    <name type="scientific">Cordylochernes scorpioides</name>
    <dbReference type="NCBI Taxonomy" id="51811"/>
    <lineage>
        <taxon>Eukaryota</taxon>
        <taxon>Metazoa</taxon>
        <taxon>Ecdysozoa</taxon>
        <taxon>Arthropoda</taxon>
        <taxon>Chelicerata</taxon>
        <taxon>Arachnida</taxon>
        <taxon>Pseudoscorpiones</taxon>
        <taxon>Cheliferoidea</taxon>
        <taxon>Chernetidae</taxon>
        <taxon>Cordylochernes</taxon>
    </lineage>
</organism>
<feature type="region of interest" description="Disordered" evidence="20">
    <location>
        <begin position="2581"/>
        <end position="2603"/>
    </location>
</feature>